<gene>
    <name evidence="1" type="ORF">DVW87_16610</name>
</gene>
<evidence type="ECO:0000313" key="1">
    <source>
        <dbReference type="EMBL" id="RDE04255.1"/>
    </source>
</evidence>
<reference evidence="1 2" key="1">
    <citation type="submission" date="2018-07" db="EMBL/GenBank/DDBJ databases">
        <title>a novel species of Sphingomonas isolated from the rhizosphere soil of Araceae plant.</title>
        <authorList>
            <person name="Zhiyong W."/>
            <person name="Qinglan Z."/>
            <person name="Zhiwei F."/>
            <person name="Ding X."/>
            <person name="Gejiao W."/>
            <person name="Shixue Z."/>
        </authorList>
    </citation>
    <scope>NUCLEOTIDE SEQUENCE [LARGE SCALE GENOMIC DNA]</scope>
    <source>
        <strain evidence="1 2">WZY 27</strain>
    </source>
</reference>
<comment type="caution">
    <text evidence="1">The sequence shown here is derived from an EMBL/GenBank/DDBJ whole genome shotgun (WGS) entry which is preliminary data.</text>
</comment>
<dbReference type="RefSeq" id="WP_114688926.1">
    <property type="nucleotide sequence ID" value="NZ_QQNB01000005.1"/>
</dbReference>
<organism evidence="1 2">
    <name type="scientific">Sphingomonas aracearum</name>
    <dbReference type="NCBI Taxonomy" id="2283317"/>
    <lineage>
        <taxon>Bacteria</taxon>
        <taxon>Pseudomonadati</taxon>
        <taxon>Pseudomonadota</taxon>
        <taxon>Alphaproteobacteria</taxon>
        <taxon>Sphingomonadales</taxon>
        <taxon>Sphingomonadaceae</taxon>
        <taxon>Sphingomonas</taxon>
    </lineage>
</organism>
<proteinExistence type="predicted"/>
<dbReference type="EMBL" id="QQNB01000005">
    <property type="protein sequence ID" value="RDE04255.1"/>
    <property type="molecule type" value="Genomic_DNA"/>
</dbReference>
<accession>A0A369VRF7</accession>
<dbReference type="OrthoDB" id="7390317at2"/>
<evidence type="ECO:0000313" key="2">
    <source>
        <dbReference type="Proteomes" id="UP000253918"/>
    </source>
</evidence>
<dbReference type="Proteomes" id="UP000253918">
    <property type="component" value="Unassembled WGS sequence"/>
</dbReference>
<name>A0A369VRF7_9SPHN</name>
<keyword evidence="2" id="KW-1185">Reference proteome</keyword>
<sequence>MYDTYDLGGTPANEPCAQLGHTEDFSRINRLEVECYRAAITARFGPPPEGCTLVVLTNRHDFGTYYTLGLKVWEVARNEAVDAYVAEVEDGLGSWIEAGFTAPVRYDDGHSATAPRSLDEVILGAMMTTRPAADGSFPVSDFELLNGNLAAAYPQIAAEAKARLEQVSA</sequence>
<protein>
    <submittedName>
        <fullName evidence="1">Uncharacterized protein</fullName>
    </submittedName>
</protein>
<dbReference type="AlphaFoldDB" id="A0A369VRF7"/>